<feature type="active site" description="Proton donor" evidence="13">
    <location>
        <position position="386"/>
    </location>
</feature>
<evidence type="ECO:0000256" key="5">
    <source>
        <dbReference type="ARBA" id="ARBA00022490"/>
    </source>
</evidence>
<dbReference type="InterPro" id="IPR014782">
    <property type="entry name" value="Peptidase_M1_dom"/>
</dbReference>
<dbReference type="Gene3D" id="1.10.390.10">
    <property type="entry name" value="Neutral Protease Domain 2"/>
    <property type="match status" value="1"/>
</dbReference>
<feature type="domain" description="Peptidase M1 leukotriene A4 hydrolase/aminopeptidase C-terminal" evidence="17">
    <location>
        <begin position="465"/>
        <end position="609"/>
    </location>
</feature>
<evidence type="ECO:0000256" key="7">
    <source>
        <dbReference type="ARBA" id="ARBA00022670"/>
    </source>
</evidence>
<comment type="pathway">
    <text evidence="3 16">Lipid metabolism; leukotriene B4 biosynthesis.</text>
</comment>
<comment type="cofactor">
    <cofactor evidence="15 16">
        <name>Zn(2+)</name>
        <dbReference type="ChEBI" id="CHEBI:29105"/>
    </cofactor>
    <text evidence="15 16">Binds 1 zinc ion per subunit.</text>
</comment>
<dbReference type="SMART" id="SM01263">
    <property type="entry name" value="Leuk-A4-hydro_C"/>
    <property type="match status" value="1"/>
</dbReference>
<comment type="subcellular location">
    <subcellularLocation>
        <location evidence="2">Cell membrane</location>
        <topology evidence="2">Lipid-anchor</topology>
        <topology evidence="2">GPI-anchor</topology>
    </subcellularLocation>
    <subcellularLocation>
        <location evidence="1 16">Cytoplasm</location>
    </subcellularLocation>
</comment>
<dbReference type="GO" id="GO:0070006">
    <property type="term" value="F:metalloaminopeptidase activity"/>
    <property type="evidence" value="ECO:0007669"/>
    <property type="project" value="UniProtKB-ARBA"/>
</dbReference>
<dbReference type="SUPFAM" id="SSF48371">
    <property type="entry name" value="ARM repeat"/>
    <property type="match status" value="1"/>
</dbReference>
<evidence type="ECO:0000256" key="11">
    <source>
        <dbReference type="ARBA" id="ARBA00023049"/>
    </source>
</evidence>
<reference evidence="18" key="1">
    <citation type="submission" date="2015-11" db="EMBL/GenBank/DDBJ databases">
        <title>De novo transcriptome assembly of four potential Pierce s Disease insect vectors from Arizona vineyards.</title>
        <authorList>
            <person name="Tassone E.E."/>
        </authorList>
    </citation>
    <scope>NUCLEOTIDE SEQUENCE</scope>
</reference>
<feature type="binding site" evidence="15">
    <location>
        <position position="301"/>
    </location>
    <ligand>
        <name>Zn(2+)</name>
        <dbReference type="ChEBI" id="CHEBI:29105"/>
        <note>catalytic</note>
    </ligand>
</feature>
<keyword evidence="8 15" id="KW-0479">Metal-binding</keyword>
<dbReference type="Pfam" id="PF01433">
    <property type="entry name" value="Peptidase_M1"/>
    <property type="match status" value="1"/>
</dbReference>
<dbReference type="PANTHER" id="PTHR45726:SF3">
    <property type="entry name" value="LEUKOTRIENE A-4 HYDROLASE"/>
    <property type="match status" value="1"/>
</dbReference>
<evidence type="ECO:0000256" key="12">
    <source>
        <dbReference type="ARBA" id="ARBA00023288"/>
    </source>
</evidence>
<dbReference type="FunFam" id="1.25.40.320:FF:000001">
    <property type="entry name" value="Leukotriene A(4) hydrolase"/>
    <property type="match status" value="1"/>
</dbReference>
<keyword evidence="6" id="KW-0336">GPI-anchor</keyword>
<accession>A0A1B6EZ69</accession>
<evidence type="ECO:0000256" key="15">
    <source>
        <dbReference type="PIRSR" id="PIRSR612777-3"/>
    </source>
</evidence>
<dbReference type="AlphaFoldDB" id="A0A1B6EZ69"/>
<dbReference type="GO" id="GO:0005886">
    <property type="term" value="C:plasma membrane"/>
    <property type="evidence" value="ECO:0007669"/>
    <property type="project" value="UniProtKB-SubCell"/>
</dbReference>
<keyword evidence="6" id="KW-0325">Glycoprotein</keyword>
<evidence type="ECO:0000313" key="18">
    <source>
        <dbReference type="EMBL" id="JAS43346.1"/>
    </source>
</evidence>
<dbReference type="InterPro" id="IPR012777">
    <property type="entry name" value="LTA4H"/>
</dbReference>
<dbReference type="InterPro" id="IPR001930">
    <property type="entry name" value="Peptidase_M1"/>
</dbReference>
<keyword evidence="7 16" id="KW-0645">Protease</keyword>
<dbReference type="InterPro" id="IPR042097">
    <property type="entry name" value="Aminopeptidase_N-like_N_sf"/>
</dbReference>
<dbReference type="NCBIfam" id="TIGR02411">
    <property type="entry name" value="leuko_A4_hydro"/>
    <property type="match status" value="1"/>
</dbReference>
<keyword evidence="11 16" id="KW-0482">Metalloprotease</keyword>
<dbReference type="Gene3D" id="1.25.40.320">
    <property type="entry name" value="Peptidase M1, leukotriene A4 hydrolase/aminopeptidase C-terminal domain"/>
    <property type="match status" value="1"/>
</dbReference>
<dbReference type="FunFam" id="1.10.390.10:FF:000003">
    <property type="entry name" value="Leukotriene A(4) hydrolase"/>
    <property type="match status" value="1"/>
</dbReference>
<dbReference type="GO" id="GO:0004301">
    <property type="term" value="F:epoxide hydrolase activity"/>
    <property type="evidence" value="ECO:0007669"/>
    <property type="project" value="TreeGrafter"/>
</dbReference>
<keyword evidence="10 15" id="KW-0862">Zinc</keyword>
<organism evidence="18">
    <name type="scientific">Cuerna arida</name>
    <dbReference type="NCBI Taxonomy" id="1464854"/>
    <lineage>
        <taxon>Eukaryota</taxon>
        <taxon>Metazoa</taxon>
        <taxon>Ecdysozoa</taxon>
        <taxon>Arthropoda</taxon>
        <taxon>Hexapoda</taxon>
        <taxon>Insecta</taxon>
        <taxon>Pterygota</taxon>
        <taxon>Neoptera</taxon>
        <taxon>Paraneoptera</taxon>
        <taxon>Hemiptera</taxon>
        <taxon>Auchenorrhyncha</taxon>
        <taxon>Membracoidea</taxon>
        <taxon>Cicadellidae</taxon>
        <taxon>Cicadellinae</taxon>
        <taxon>Proconiini</taxon>
        <taxon>Cuerna</taxon>
    </lineage>
</organism>
<evidence type="ECO:0000256" key="14">
    <source>
        <dbReference type="PIRSR" id="PIRSR612777-2"/>
    </source>
</evidence>
<evidence type="ECO:0000256" key="2">
    <source>
        <dbReference type="ARBA" id="ARBA00004609"/>
    </source>
</evidence>
<dbReference type="GO" id="GO:0019370">
    <property type="term" value="P:leukotriene biosynthetic process"/>
    <property type="evidence" value="ECO:0007669"/>
    <property type="project" value="UniProtKB-KW"/>
</dbReference>
<evidence type="ECO:0000256" key="16">
    <source>
        <dbReference type="RuleBase" id="RU361141"/>
    </source>
</evidence>
<evidence type="ECO:0000256" key="8">
    <source>
        <dbReference type="ARBA" id="ARBA00022723"/>
    </source>
</evidence>
<dbReference type="Gene3D" id="3.30.2010.30">
    <property type="match status" value="1"/>
</dbReference>
<dbReference type="EC" id="3.3.2.6" evidence="16"/>
<dbReference type="SUPFAM" id="SSF55486">
    <property type="entry name" value="Metalloproteases ('zincins'), catalytic domain"/>
    <property type="match status" value="1"/>
</dbReference>
<dbReference type="InterPro" id="IPR045357">
    <property type="entry name" value="Aminopeptidase_N-like_N"/>
</dbReference>
<evidence type="ECO:0000259" key="17">
    <source>
        <dbReference type="SMART" id="SM01263"/>
    </source>
</evidence>
<proteinExistence type="inferred from homology"/>
<feature type="binding site" evidence="15">
    <location>
        <position position="320"/>
    </location>
    <ligand>
        <name>Zn(2+)</name>
        <dbReference type="ChEBI" id="CHEBI:29105"/>
        <note>catalytic</note>
    </ligand>
</feature>
<dbReference type="InterPro" id="IPR015211">
    <property type="entry name" value="Peptidase_M1_C"/>
</dbReference>
<dbReference type="EMBL" id="GECZ01026423">
    <property type="protein sequence ID" value="JAS43346.1"/>
    <property type="molecule type" value="Transcribed_RNA"/>
</dbReference>
<dbReference type="GO" id="GO:0005829">
    <property type="term" value="C:cytosol"/>
    <property type="evidence" value="ECO:0007669"/>
    <property type="project" value="TreeGrafter"/>
</dbReference>
<feature type="binding site" evidence="14">
    <location>
        <begin position="138"/>
        <end position="140"/>
    </location>
    <ligand>
        <name>a peptide</name>
        <dbReference type="ChEBI" id="CHEBI:60466"/>
    </ligand>
</feature>
<dbReference type="InterPro" id="IPR016024">
    <property type="entry name" value="ARM-type_fold"/>
</dbReference>
<evidence type="ECO:0000256" key="3">
    <source>
        <dbReference type="ARBA" id="ARBA00004716"/>
    </source>
</evidence>
<dbReference type="Gene3D" id="2.60.40.1730">
    <property type="entry name" value="tricorn interacting facor f3 domain"/>
    <property type="match status" value="1"/>
</dbReference>
<dbReference type="InterPro" id="IPR049980">
    <property type="entry name" value="LTA4H_cat"/>
</dbReference>
<protein>
    <recommendedName>
        <fullName evidence="16">Leukotriene A(4) hydrolase</fullName>
        <shortName evidence="16">LTA-4 hydrolase</shortName>
        <ecNumber evidence="16">3.3.2.6</ecNumber>
    </recommendedName>
</protein>
<evidence type="ECO:0000256" key="4">
    <source>
        <dbReference type="ARBA" id="ARBA00010136"/>
    </source>
</evidence>
<keyword evidence="6" id="KW-0472">Membrane</keyword>
<keyword evidence="16" id="KW-0434">Leukotriene biosynthesis</keyword>
<dbReference type="PRINTS" id="PR00756">
    <property type="entry name" value="ALADIPTASE"/>
</dbReference>
<dbReference type="InterPro" id="IPR034015">
    <property type="entry name" value="M1_LTA4H"/>
</dbReference>
<feature type="binding site" evidence="14">
    <location>
        <begin position="565"/>
        <end position="567"/>
    </location>
    <ligand>
        <name>a peptide</name>
        <dbReference type="ChEBI" id="CHEBI:60466"/>
    </ligand>
</feature>
<dbReference type="UniPathway" id="UPA00878"/>
<dbReference type="Pfam" id="PF17900">
    <property type="entry name" value="Peptidase_M1_N"/>
    <property type="match status" value="1"/>
</dbReference>
<dbReference type="CDD" id="cd09599">
    <property type="entry name" value="M1_LTA4H"/>
    <property type="match status" value="1"/>
</dbReference>
<evidence type="ECO:0000256" key="10">
    <source>
        <dbReference type="ARBA" id="ARBA00022833"/>
    </source>
</evidence>
<keyword evidence="9 16" id="KW-0378">Hydrolase</keyword>
<dbReference type="FunFam" id="3.30.2010.30:FF:000001">
    <property type="entry name" value="Leukotriene A(4) hydrolase"/>
    <property type="match status" value="1"/>
</dbReference>
<comment type="catalytic activity">
    <reaction evidence="16">
        <text>leukotriene A4 + H2O = leukotriene B4</text>
        <dbReference type="Rhea" id="RHEA:22324"/>
        <dbReference type="ChEBI" id="CHEBI:15377"/>
        <dbReference type="ChEBI" id="CHEBI:57461"/>
        <dbReference type="ChEBI" id="CHEBI:57463"/>
        <dbReference type="EC" id="3.3.2.6"/>
    </reaction>
</comment>
<feature type="active site" description="Proton acceptor" evidence="13">
    <location>
        <position position="298"/>
    </location>
</feature>
<dbReference type="GO" id="GO:0098552">
    <property type="term" value="C:side of membrane"/>
    <property type="evidence" value="ECO:0007669"/>
    <property type="project" value="UniProtKB-KW"/>
</dbReference>
<evidence type="ECO:0000256" key="1">
    <source>
        <dbReference type="ARBA" id="ARBA00004496"/>
    </source>
</evidence>
<gene>
    <name evidence="18" type="ORF">g.14319</name>
</gene>
<dbReference type="FunFam" id="2.60.40.1730:FF:000004">
    <property type="entry name" value="Leukotriene A(4) hydrolase"/>
    <property type="match status" value="1"/>
</dbReference>
<keyword evidence="5 16" id="KW-0963">Cytoplasm</keyword>
<dbReference type="PANTHER" id="PTHR45726">
    <property type="entry name" value="LEUKOTRIENE A-4 HYDROLASE"/>
    <property type="match status" value="1"/>
</dbReference>
<evidence type="ECO:0000256" key="13">
    <source>
        <dbReference type="PIRSR" id="PIRSR612777-1"/>
    </source>
</evidence>
<dbReference type="GO" id="GO:0008270">
    <property type="term" value="F:zinc ion binding"/>
    <property type="evidence" value="ECO:0007669"/>
    <property type="project" value="InterPro"/>
</dbReference>
<dbReference type="GO" id="GO:0006508">
    <property type="term" value="P:proteolysis"/>
    <property type="evidence" value="ECO:0007669"/>
    <property type="project" value="UniProtKB-KW"/>
</dbReference>
<dbReference type="SUPFAM" id="SSF63737">
    <property type="entry name" value="Leukotriene A4 hydrolase N-terminal domain"/>
    <property type="match status" value="1"/>
</dbReference>
<feature type="binding site" evidence="15">
    <location>
        <position position="297"/>
    </location>
    <ligand>
        <name>Zn(2+)</name>
        <dbReference type="ChEBI" id="CHEBI:29105"/>
        <note>catalytic</note>
    </ligand>
</feature>
<feature type="binding site" evidence="14">
    <location>
        <begin position="268"/>
        <end position="273"/>
    </location>
    <ligand>
        <name>a peptide</name>
        <dbReference type="ChEBI" id="CHEBI:60466"/>
    </ligand>
</feature>
<dbReference type="InterPro" id="IPR038502">
    <property type="entry name" value="M1_LTA-4_hydro/amino_C_sf"/>
</dbReference>
<comment type="similarity">
    <text evidence="4 16">Belongs to the peptidase M1 family.</text>
</comment>
<dbReference type="GO" id="GO:0004463">
    <property type="term" value="F:leukotriene-A4 hydrolase activity"/>
    <property type="evidence" value="ECO:0007669"/>
    <property type="project" value="UniProtKB-EC"/>
</dbReference>
<dbReference type="InterPro" id="IPR027268">
    <property type="entry name" value="Peptidase_M4/M1_CTD_sf"/>
</dbReference>
<dbReference type="GO" id="GO:0043171">
    <property type="term" value="P:peptide catabolic process"/>
    <property type="evidence" value="ECO:0007669"/>
    <property type="project" value="TreeGrafter"/>
</dbReference>
<name>A0A1B6EZ69_9HEMI</name>
<sequence length="612" mass="68931">MTSVATLSKNDPSSFSNPEEAVITALFLNLLVDFSKKILSGEAKLSVKKVQAGVDHLALDSNGLHVKRITDGATGQALDFTISEPINIFGSKLDIKLPNDKSELEIVIQYDTNPTAFALQWLSAEQTAGRKHPYLFSQCQPIHARSIVPCQDSPSVKITYKAQISAPEELTVLMSALHDGVSAASGGQRTHNFNQPVPTPVYLLALVVGDLASRQIGPRSHVWSEPQFVDKAAYEFAETEQFLQHAEALCGPYVWGVYDLLLLPPSFPFGGMENPCLTFVTPTLLAGDRSLACVVAHEISHSWTGNLVTNRNFDHFWLNEGFTMFLERKILGRMYGEPMREFAAFNGLKDLKYTVSVLGEENPLTKLVVDLSGGIGPDDAFSTCPYEKGHTFLFYLEQLVGGPAVFEPFLKAYLDNFKYRSIETRDFKTFFKSYFANNTASKSVDWDSWLFTPGMPFIIPKYNTSLADACTALANRWVQWDMTEPNPFAPTDIMEFHTLQVLEFLAQLLELESFSLDKVQALQSVYSFNASNNSEIKFRWLRLCIKVRWEEQVTPALQFVTEQGRMKFVRPIYRDLYAWEDMRQRTINNFQATKANMMAVLVHNLAKDLHLE</sequence>
<evidence type="ECO:0000256" key="6">
    <source>
        <dbReference type="ARBA" id="ARBA00022622"/>
    </source>
</evidence>
<evidence type="ECO:0000256" key="9">
    <source>
        <dbReference type="ARBA" id="ARBA00022801"/>
    </source>
</evidence>
<dbReference type="Pfam" id="PF09127">
    <property type="entry name" value="Leuk-A4-hydro_C"/>
    <property type="match status" value="1"/>
</dbReference>
<keyword evidence="12" id="KW-0449">Lipoprotein</keyword>